<dbReference type="InterPro" id="IPR006145">
    <property type="entry name" value="PsdUridine_synth_RsuA/RluA"/>
</dbReference>
<comment type="catalytic activity">
    <reaction evidence="5">
        <text>uridine(32) in tRNA = pseudouridine(32) in tRNA</text>
        <dbReference type="Rhea" id="RHEA:42544"/>
        <dbReference type="Rhea" id="RHEA-COMP:10107"/>
        <dbReference type="Rhea" id="RHEA-COMP:10108"/>
        <dbReference type="ChEBI" id="CHEBI:65314"/>
        <dbReference type="ChEBI" id="CHEBI:65315"/>
        <dbReference type="EC" id="5.4.99.28"/>
    </reaction>
</comment>
<feature type="domain" description="Pseudouridine synthase RsuA/RluA-like" evidence="16">
    <location>
        <begin position="22"/>
        <end position="167"/>
    </location>
</feature>
<evidence type="ECO:0000256" key="6">
    <source>
        <dbReference type="ARBA" id="ARBA00036916"/>
    </source>
</evidence>
<dbReference type="GO" id="GO:0160151">
    <property type="term" value="F:tRNA pseudouridine(32) synthase activity"/>
    <property type="evidence" value="ECO:0007669"/>
    <property type="project" value="UniProtKB-EC"/>
</dbReference>
<organism evidence="17 18">
    <name type="scientific">Shewanella psychrophila</name>
    <dbReference type="NCBI Taxonomy" id="225848"/>
    <lineage>
        <taxon>Bacteria</taxon>
        <taxon>Pseudomonadati</taxon>
        <taxon>Pseudomonadota</taxon>
        <taxon>Gammaproteobacteria</taxon>
        <taxon>Alteromonadales</taxon>
        <taxon>Shewanellaceae</taxon>
        <taxon>Shewanella</taxon>
    </lineage>
</organism>
<dbReference type="STRING" id="225848.Sps_03612"/>
<dbReference type="InterPro" id="IPR006224">
    <property type="entry name" value="PsdUridine_synth_RluA-like_CS"/>
</dbReference>
<gene>
    <name evidence="17" type="ORF">Sps_03612</name>
</gene>
<evidence type="ECO:0000256" key="12">
    <source>
        <dbReference type="ARBA" id="ARBA00042372"/>
    </source>
</evidence>
<keyword evidence="3" id="KW-0819">tRNA processing</keyword>
<dbReference type="KEGG" id="spsw:Sps_03612"/>
<keyword evidence="18" id="KW-1185">Reference proteome</keyword>
<dbReference type="Gene3D" id="3.30.2350.10">
    <property type="entry name" value="Pseudouridine synthase"/>
    <property type="match status" value="1"/>
</dbReference>
<evidence type="ECO:0000256" key="2">
    <source>
        <dbReference type="ARBA" id="ARBA00022552"/>
    </source>
</evidence>
<evidence type="ECO:0000313" key="17">
    <source>
        <dbReference type="EMBL" id="AQS38739.1"/>
    </source>
</evidence>
<comment type="similarity">
    <text evidence="1">Belongs to the pseudouridine synthase RluA family.</text>
</comment>
<dbReference type="InterPro" id="IPR050188">
    <property type="entry name" value="RluA_PseudoU_synthase"/>
</dbReference>
<keyword evidence="2" id="KW-0698">rRNA processing</keyword>
<evidence type="ECO:0000256" key="10">
    <source>
        <dbReference type="ARBA" id="ARBA00039988"/>
    </source>
</evidence>
<evidence type="ECO:0000313" key="18">
    <source>
        <dbReference type="Proteomes" id="UP000189545"/>
    </source>
</evidence>
<comment type="function">
    <text evidence="7">Dual specificity enzyme that catalyzes the synthesis of pseudouridine from uracil-746 in 23S ribosomal RNA and from uracil-32 in the anticodon stem and loop of transfer RNAs.</text>
</comment>
<reference evidence="17 18" key="1">
    <citation type="submission" date="2016-03" db="EMBL/GenBank/DDBJ databases">
        <title>Complete genome sequence of Shewanella psychrophila WP2, a deep sea bacterium isolated from west Pacific sediment.</title>
        <authorList>
            <person name="Xu G."/>
            <person name="Jian H."/>
        </authorList>
    </citation>
    <scope>NUCLEOTIDE SEQUENCE [LARGE SCALE GENOMIC DNA]</scope>
    <source>
        <strain evidence="17 18">WP2</strain>
    </source>
</reference>
<dbReference type="GO" id="GO:0160142">
    <property type="term" value="F:23S rRNA pseudouridine(746) synthase activity"/>
    <property type="evidence" value="ECO:0007669"/>
    <property type="project" value="UniProtKB-EC"/>
</dbReference>
<dbReference type="SUPFAM" id="SSF55120">
    <property type="entry name" value="Pseudouridine synthase"/>
    <property type="match status" value="1"/>
</dbReference>
<dbReference type="Proteomes" id="UP000189545">
    <property type="component" value="Chromosome"/>
</dbReference>
<evidence type="ECO:0000256" key="15">
    <source>
        <dbReference type="ARBA" id="ARBA00043143"/>
    </source>
</evidence>
<accession>A0A1S6HT97</accession>
<dbReference type="EC" id="5.4.99.28" evidence="8"/>
<protein>
    <recommendedName>
        <fullName evidence="10">Dual-specificity RNA pseudouridine synthase RluA</fullName>
        <ecNumber evidence="8">5.4.99.28</ecNumber>
        <ecNumber evidence="9">5.4.99.29</ecNumber>
    </recommendedName>
    <alternativeName>
        <fullName evidence="11">23S rRNA pseudouridine(746) synthase</fullName>
    </alternativeName>
    <alternativeName>
        <fullName evidence="14">Ribosomal large subunit pseudouridine synthase A</fullName>
    </alternativeName>
    <alternativeName>
        <fullName evidence="13">rRNA pseudouridylate synthase A</fullName>
    </alternativeName>
    <alternativeName>
        <fullName evidence="15">rRNA-uridine isomerase A</fullName>
    </alternativeName>
    <alternativeName>
        <fullName evidence="12">tRNA pseudouridine(32) synthase</fullName>
    </alternativeName>
</protein>
<dbReference type="OrthoDB" id="9785808at2"/>
<evidence type="ECO:0000256" key="13">
    <source>
        <dbReference type="ARBA" id="ARBA00042844"/>
    </source>
</evidence>
<evidence type="ECO:0000256" key="4">
    <source>
        <dbReference type="ARBA" id="ARBA00023235"/>
    </source>
</evidence>
<dbReference type="GO" id="GO:0000455">
    <property type="term" value="P:enzyme-directed rRNA pseudouridine synthesis"/>
    <property type="evidence" value="ECO:0007669"/>
    <property type="project" value="TreeGrafter"/>
</dbReference>
<proteinExistence type="inferred from homology"/>
<comment type="catalytic activity">
    <reaction evidence="6">
        <text>uridine(746) in 23S rRNA = pseudouridine(746) in 23S rRNA</text>
        <dbReference type="Rhea" id="RHEA:42548"/>
        <dbReference type="Rhea" id="RHEA-COMP:10109"/>
        <dbReference type="Rhea" id="RHEA-COMP:10110"/>
        <dbReference type="ChEBI" id="CHEBI:65314"/>
        <dbReference type="ChEBI" id="CHEBI:65315"/>
        <dbReference type="EC" id="5.4.99.29"/>
    </reaction>
</comment>
<evidence type="ECO:0000256" key="14">
    <source>
        <dbReference type="ARBA" id="ARBA00042883"/>
    </source>
</evidence>
<dbReference type="RefSeq" id="WP_077753741.1">
    <property type="nucleotide sequence ID" value="NZ_CP014782.1"/>
</dbReference>
<dbReference type="GO" id="GO:0008033">
    <property type="term" value="P:tRNA processing"/>
    <property type="evidence" value="ECO:0007669"/>
    <property type="project" value="UniProtKB-KW"/>
</dbReference>
<evidence type="ECO:0000256" key="9">
    <source>
        <dbReference type="ARBA" id="ARBA00038945"/>
    </source>
</evidence>
<dbReference type="CDD" id="cd02869">
    <property type="entry name" value="PseudoU_synth_RluA_like"/>
    <property type="match status" value="1"/>
</dbReference>
<dbReference type="EC" id="5.4.99.29" evidence="9"/>
<dbReference type="Pfam" id="PF00849">
    <property type="entry name" value="PseudoU_synth_2"/>
    <property type="match status" value="1"/>
</dbReference>
<dbReference type="InterPro" id="IPR020103">
    <property type="entry name" value="PsdUridine_synth_cat_dom_sf"/>
</dbReference>
<evidence type="ECO:0000256" key="3">
    <source>
        <dbReference type="ARBA" id="ARBA00022694"/>
    </source>
</evidence>
<dbReference type="GO" id="GO:0003723">
    <property type="term" value="F:RNA binding"/>
    <property type="evidence" value="ECO:0007669"/>
    <property type="project" value="InterPro"/>
</dbReference>
<dbReference type="AlphaFoldDB" id="A0A1S6HT97"/>
<evidence type="ECO:0000259" key="16">
    <source>
        <dbReference type="Pfam" id="PF00849"/>
    </source>
</evidence>
<evidence type="ECO:0000256" key="11">
    <source>
        <dbReference type="ARBA" id="ARBA00041266"/>
    </source>
</evidence>
<dbReference type="PANTHER" id="PTHR21600">
    <property type="entry name" value="MITOCHONDRIAL RNA PSEUDOURIDINE SYNTHASE"/>
    <property type="match status" value="1"/>
</dbReference>
<evidence type="ECO:0000256" key="5">
    <source>
        <dbReference type="ARBA" id="ARBA00036184"/>
    </source>
</evidence>
<name>A0A1S6HT97_9GAMM</name>
<evidence type="ECO:0000256" key="7">
    <source>
        <dbReference type="ARBA" id="ARBA00037305"/>
    </source>
</evidence>
<keyword evidence="4 17" id="KW-0413">Isomerase</keyword>
<evidence type="ECO:0000256" key="8">
    <source>
        <dbReference type="ARBA" id="ARBA00038944"/>
    </source>
</evidence>
<dbReference type="EMBL" id="CP014782">
    <property type="protein sequence ID" value="AQS38739.1"/>
    <property type="molecule type" value="Genomic_DNA"/>
</dbReference>
<dbReference type="PANTHER" id="PTHR21600:SF91">
    <property type="entry name" value="DUAL-SPECIFICITY RNA PSEUDOURIDINE SYNTHASE RLUA"/>
    <property type="match status" value="1"/>
</dbReference>
<dbReference type="PROSITE" id="PS01129">
    <property type="entry name" value="PSI_RLU"/>
    <property type="match status" value="1"/>
</dbReference>
<sequence>MQIFTYAPPSVPWLDIRYRDRDILVINKPSGLLSNPGRAENTYDCALTRLLQRYPETILVHRLDCATSGIMVFALNKKAESNIKTQFQNRMSKKTYIAEVSGLLIQDQGVIELAMKADKTRPPLQVIAEDGKPSKTYFKVLERREDSTLVELKPVTGRTHQLRLHMLALGHPILGDDFYGEPDVIAASNRLKLHAMTLSISHPFSGKEITFKSFHPFDKTESEKNISEYC</sequence>
<evidence type="ECO:0000256" key="1">
    <source>
        <dbReference type="ARBA" id="ARBA00010876"/>
    </source>
</evidence>